<sequence>MTTRSVRRARPPLARSLGAAALFAAAVLATALVGGLTAVDTATDYARVELPAWAPPSWLFSPVWTVLYVLVAVAGWLVWRASGWRGAAAALTVYAVQLVLNALWPPLFFTAARYALAFGELVLLWIAVAATVVLFRRHSTTAAALLLPYLAWVTYAGALNLAIWQLN</sequence>
<evidence type="ECO:0000256" key="5">
    <source>
        <dbReference type="ARBA" id="ARBA00023136"/>
    </source>
</evidence>
<dbReference type="CDD" id="cd15904">
    <property type="entry name" value="TSPO_MBR"/>
    <property type="match status" value="1"/>
</dbReference>
<keyword evidence="3 6" id="KW-0812">Transmembrane</keyword>
<accession>A0ABY4L201</accession>
<dbReference type="PIRSF" id="PIRSF005859">
    <property type="entry name" value="PBR"/>
    <property type="match status" value="1"/>
</dbReference>
<keyword evidence="8" id="KW-1185">Reference proteome</keyword>
<feature type="transmembrane region" description="Helical" evidence="6">
    <location>
        <begin position="142"/>
        <end position="164"/>
    </location>
</feature>
<comment type="subcellular location">
    <subcellularLocation>
        <location evidence="1">Membrane</location>
        <topology evidence="1">Multi-pass membrane protein</topology>
    </subcellularLocation>
</comment>
<feature type="transmembrane region" description="Helical" evidence="6">
    <location>
        <begin position="116"/>
        <end position="135"/>
    </location>
</feature>
<dbReference type="RefSeq" id="WP_248593692.1">
    <property type="nucleotide sequence ID" value="NZ_BAABEB010000002.1"/>
</dbReference>
<name>A0ABY4L201_THEAE</name>
<evidence type="ECO:0000313" key="7">
    <source>
        <dbReference type="EMBL" id="UPT21384.1"/>
    </source>
</evidence>
<dbReference type="Gene3D" id="1.20.1260.100">
    <property type="entry name" value="TspO/MBR protein"/>
    <property type="match status" value="1"/>
</dbReference>
<dbReference type="Pfam" id="PF03073">
    <property type="entry name" value="TspO_MBR"/>
    <property type="match status" value="1"/>
</dbReference>
<dbReference type="PANTHER" id="PTHR10057">
    <property type="entry name" value="PERIPHERAL-TYPE BENZODIAZEPINE RECEPTOR"/>
    <property type="match status" value="1"/>
</dbReference>
<organism evidence="7 8">
    <name type="scientific">Thermobifida alba</name>
    <name type="common">Thermomonospora alba</name>
    <dbReference type="NCBI Taxonomy" id="53522"/>
    <lineage>
        <taxon>Bacteria</taxon>
        <taxon>Bacillati</taxon>
        <taxon>Actinomycetota</taxon>
        <taxon>Actinomycetes</taxon>
        <taxon>Streptosporangiales</taxon>
        <taxon>Nocardiopsidaceae</taxon>
        <taxon>Thermobifida</taxon>
    </lineage>
</organism>
<protein>
    <submittedName>
        <fullName evidence="7">Tryptophan-rich sensory protein</fullName>
    </submittedName>
</protein>
<feature type="transmembrane region" description="Helical" evidence="6">
    <location>
        <begin position="59"/>
        <end position="79"/>
    </location>
</feature>
<reference evidence="7 8" key="1">
    <citation type="submission" date="2020-04" db="EMBL/GenBank/DDBJ databases">
        <title>Thermobifida alba genome sequencing and assembly.</title>
        <authorList>
            <person name="Luzics S."/>
            <person name="Horvath B."/>
            <person name="Nagy I."/>
            <person name="Toth A."/>
            <person name="Nagy I."/>
            <person name="Kukolya J."/>
        </authorList>
    </citation>
    <scope>NUCLEOTIDE SEQUENCE [LARGE SCALE GENOMIC DNA]</scope>
    <source>
        <strain evidence="7 8">DSM 43795</strain>
    </source>
</reference>
<keyword evidence="4 6" id="KW-1133">Transmembrane helix</keyword>
<gene>
    <name evidence="7" type="ORF">FOF52_10780</name>
</gene>
<dbReference type="EMBL" id="CP051627">
    <property type="protein sequence ID" value="UPT21384.1"/>
    <property type="molecule type" value="Genomic_DNA"/>
</dbReference>
<dbReference type="Proteomes" id="UP000832041">
    <property type="component" value="Chromosome"/>
</dbReference>
<evidence type="ECO:0000256" key="4">
    <source>
        <dbReference type="ARBA" id="ARBA00022989"/>
    </source>
</evidence>
<evidence type="ECO:0000256" key="1">
    <source>
        <dbReference type="ARBA" id="ARBA00004141"/>
    </source>
</evidence>
<evidence type="ECO:0000313" key="8">
    <source>
        <dbReference type="Proteomes" id="UP000832041"/>
    </source>
</evidence>
<comment type="similarity">
    <text evidence="2">Belongs to the TspO/BZRP family.</text>
</comment>
<evidence type="ECO:0000256" key="6">
    <source>
        <dbReference type="SAM" id="Phobius"/>
    </source>
</evidence>
<dbReference type="InterPro" id="IPR038330">
    <property type="entry name" value="TspO/MBR-related_sf"/>
</dbReference>
<dbReference type="InterPro" id="IPR004307">
    <property type="entry name" value="TspO_MBR"/>
</dbReference>
<evidence type="ECO:0000256" key="2">
    <source>
        <dbReference type="ARBA" id="ARBA00007524"/>
    </source>
</evidence>
<proteinExistence type="inferred from homology"/>
<feature type="transmembrane region" description="Helical" evidence="6">
    <location>
        <begin position="86"/>
        <end position="104"/>
    </location>
</feature>
<dbReference type="PANTHER" id="PTHR10057:SF0">
    <property type="entry name" value="TRANSLOCATOR PROTEIN"/>
    <property type="match status" value="1"/>
</dbReference>
<keyword evidence="5 6" id="KW-0472">Membrane</keyword>
<evidence type="ECO:0000256" key="3">
    <source>
        <dbReference type="ARBA" id="ARBA00022692"/>
    </source>
</evidence>